<dbReference type="InterPro" id="IPR002110">
    <property type="entry name" value="Ankyrin_rpt"/>
</dbReference>
<dbReference type="InterPro" id="IPR036770">
    <property type="entry name" value="Ankyrin_rpt-contain_sf"/>
</dbReference>
<dbReference type="Proteomes" id="UP000002488">
    <property type="component" value="Unassembled WGS sequence"/>
</dbReference>
<dbReference type="PANTHER" id="PTHR24120">
    <property type="entry name" value="GH07239P"/>
    <property type="match status" value="1"/>
</dbReference>
<dbReference type="AlphaFoldDB" id="C6LUQ7"/>
<dbReference type="SUPFAM" id="SSF48403">
    <property type="entry name" value="Ankyrin repeat"/>
    <property type="match status" value="2"/>
</dbReference>
<name>C6LUQ7_GIAIB</name>
<evidence type="ECO:0000313" key="3">
    <source>
        <dbReference type="Proteomes" id="UP000002488"/>
    </source>
</evidence>
<dbReference type="OMA" id="DEFYGTT"/>
<evidence type="ECO:0000256" key="1">
    <source>
        <dbReference type="SAM" id="MobiDB-lite"/>
    </source>
</evidence>
<feature type="compositionally biased region" description="Polar residues" evidence="1">
    <location>
        <begin position="336"/>
        <end position="351"/>
    </location>
</feature>
<gene>
    <name evidence="2" type="ORF">GL50581_2509</name>
</gene>
<sequence length="980" mass="108583">MASSCIWSTQPFDKVSVVQEGQEAIVTLSLPRITNKHSNSIMQRLRKLTKLAHSHISPLISHTYSPETSCLSLRYFVGNAVQLSKLLARSAEHDHTKRPITETTILGILLHTASALGFICSPIRSQIMNIPPQHHSFLSPDLLFITEATRMASVVAVGVYWSLLQPDESRGVDQALSSACEKEDILVLGQLMNNIIIQSSELYSGLLKRIINLMLDENPQNRPTFANLSIFLSSLIEMQQNPQYKPRTITTPAEELHPPRIIRRASTQIPNYQRSPSPSYDSYASPMRRSAEIPKASHHAQDIIEHLGHTAPIKRPVSVLQKALKVESRPKAIPFPSTQLSPGPRMNTSSPIRGGVKPSRRYNLLFEAVESNNIEEVRRLKEIFACGTDNFGNTALMRALQLRSTDIAMELLPLEFQKRNNKGQLPLMISLMEKMDAVTIELLLNYDEFYGTTDDEGNTALMYAVMSNFKKAVEALAAHEHSIPNKKGKYPIHVAIENAYIDLALYLLEYNSSVLDGEYRTLSEYCNLYSCTLVKDRLLTISKQESSTSSDYTALMVAAGLNNIDDLYKYIPTQIGMRHVSGETALMIAIRKTQMDAMRILLPYEFHLPDKAGHFFVYQAGLTGSRQIITCALDSLFTDTMLMCLQLDEHLNEIAVELRGMVEDALTSNDQDLLRSCIQDLDSIISHQVETGAIATYYDDLWIGPSTPLLVPESAIHLGETDLDIHALDISNARTYAEASTSSQLNERTIIHGSEVFKGSHVSNILKDSTSATSLKLGRRSPSSLALSSTAQASDGSRLNSKVSTLRNGNLHDHSSSANLPTEKRRNKILLSASSVGFKELSESLHSSSTAAFSTDVNEYGNTPLTCSVLNSDISSVKNLAKKYACSLNNKGETALHTALQMPNNSTTMEMVRILAPLEWNVSSSSGAYPVELAAIRMLREAFLILVEHDSRYSAESVEAIKKAIDEGDIETIKRLVQST</sequence>
<proteinExistence type="predicted"/>
<comment type="caution">
    <text evidence="2">The sequence shown here is derived from an EMBL/GenBank/DDBJ whole genome shotgun (WGS) entry which is preliminary data.</text>
</comment>
<dbReference type="OrthoDB" id="674805at2759"/>
<dbReference type="PANTHER" id="PTHR24120:SF4">
    <property type="entry name" value="GH07239P"/>
    <property type="match status" value="1"/>
</dbReference>
<dbReference type="Pfam" id="PF12796">
    <property type="entry name" value="Ank_2"/>
    <property type="match status" value="1"/>
</dbReference>
<accession>C6LUQ7</accession>
<dbReference type="SUPFAM" id="SSF56112">
    <property type="entry name" value="Protein kinase-like (PK-like)"/>
    <property type="match status" value="1"/>
</dbReference>
<feature type="region of interest" description="Disordered" evidence="1">
    <location>
        <begin position="333"/>
        <end position="354"/>
    </location>
</feature>
<dbReference type="Gene3D" id="1.25.40.20">
    <property type="entry name" value="Ankyrin repeat-containing domain"/>
    <property type="match status" value="2"/>
</dbReference>
<dbReference type="VEuPathDB" id="GiardiaDB:GL50581_2509"/>
<organism evidence="2 3">
    <name type="scientific">Giardia intestinalis (strain ATCC 50581 / GS clone H7)</name>
    <name type="common">Giardia lamblia</name>
    <dbReference type="NCBI Taxonomy" id="598745"/>
    <lineage>
        <taxon>Eukaryota</taxon>
        <taxon>Metamonada</taxon>
        <taxon>Diplomonadida</taxon>
        <taxon>Hexamitidae</taxon>
        <taxon>Giardiinae</taxon>
        <taxon>Giardia</taxon>
    </lineage>
</organism>
<protein>
    <submittedName>
        <fullName evidence="2">Protein 21.1</fullName>
    </submittedName>
</protein>
<dbReference type="SMART" id="SM00248">
    <property type="entry name" value="ANK"/>
    <property type="match status" value="6"/>
</dbReference>
<reference evidence="2 3" key="1">
    <citation type="journal article" date="2009" name="PLoS Pathog.">
        <title>Draft genome sequencing of giardia intestinalis assemblage B isolate GS: is human giardiasis caused by two different species?</title>
        <authorList>
            <person name="Franzen O."/>
            <person name="Jerlstrom-Hultqvist J."/>
            <person name="Castro E."/>
            <person name="Sherwood E."/>
            <person name="Ankarklev J."/>
            <person name="Reiner D.S."/>
            <person name="Palm D."/>
            <person name="Andersson J.O."/>
            <person name="Andersson B."/>
            <person name="Svard S.G."/>
        </authorList>
    </citation>
    <scope>NUCLEOTIDE SEQUENCE [LARGE SCALE GENOMIC DNA]</scope>
    <source>
        <strain evidence="3">ATCC 50581 / GS clone H7</strain>
    </source>
</reference>
<evidence type="ECO:0000313" key="2">
    <source>
        <dbReference type="EMBL" id="EET00250.1"/>
    </source>
</evidence>
<dbReference type="InterPro" id="IPR011009">
    <property type="entry name" value="Kinase-like_dom_sf"/>
</dbReference>
<dbReference type="EMBL" id="ACGJ01002330">
    <property type="protein sequence ID" value="EET00250.1"/>
    <property type="molecule type" value="Genomic_DNA"/>
</dbReference>